<protein>
    <submittedName>
        <fullName evidence="2">Uncharacterized protein</fullName>
    </submittedName>
</protein>
<evidence type="ECO:0000256" key="1">
    <source>
        <dbReference type="SAM" id="MobiDB-lite"/>
    </source>
</evidence>
<keyword evidence="3" id="KW-1185">Reference proteome</keyword>
<evidence type="ECO:0000313" key="3">
    <source>
        <dbReference type="Proteomes" id="UP001175226"/>
    </source>
</evidence>
<evidence type="ECO:0000313" key="2">
    <source>
        <dbReference type="EMBL" id="KAK0451916.1"/>
    </source>
</evidence>
<name>A0AA39K222_9AGAR</name>
<accession>A0AA39K222</accession>
<sequence>MFRLRGDEGLGSCSQINNRCHEKGAAEANSEGGWEIDSTLPLFRSILELVSFLVWVAGNLLSISNLILERDSDWSRGSKIVRDEKVSRNRIVKELGWGCGSREIDRTRALYRLFPGAVRVVTESAHAPCTITTKSELELVRRSWKCENKAWKRRKCSRESSRPSLKSLCTRRRVERGDSASTELALKRLPPSTFGGVSKKRSSGLIWEKIQLEYTIFHPVAQNRRIRISKASEYRQDLPQYYIQTLRPNPIALVSRILSSCVVISFLSLRAGLDLQWDRRHEKGSAEADSSKGGEYTTSFPFGPGVGVVPSGSLGIRLSISNLVLEPSSDWSRGSKKYEESKTGLGLR</sequence>
<proteinExistence type="predicted"/>
<organism evidence="2 3">
    <name type="scientific">Armillaria borealis</name>
    <dbReference type="NCBI Taxonomy" id="47425"/>
    <lineage>
        <taxon>Eukaryota</taxon>
        <taxon>Fungi</taxon>
        <taxon>Dikarya</taxon>
        <taxon>Basidiomycota</taxon>
        <taxon>Agaricomycotina</taxon>
        <taxon>Agaricomycetes</taxon>
        <taxon>Agaricomycetidae</taxon>
        <taxon>Agaricales</taxon>
        <taxon>Marasmiineae</taxon>
        <taxon>Physalacriaceae</taxon>
        <taxon>Armillaria</taxon>
    </lineage>
</organism>
<dbReference type="Proteomes" id="UP001175226">
    <property type="component" value="Unassembled WGS sequence"/>
</dbReference>
<gene>
    <name evidence="2" type="ORF">EV421DRAFT_1731686</name>
</gene>
<comment type="caution">
    <text evidence="2">The sequence shown here is derived from an EMBL/GenBank/DDBJ whole genome shotgun (WGS) entry which is preliminary data.</text>
</comment>
<dbReference type="AlphaFoldDB" id="A0AA39K222"/>
<feature type="region of interest" description="Disordered" evidence="1">
    <location>
        <begin position="328"/>
        <end position="348"/>
    </location>
</feature>
<dbReference type="EMBL" id="JAUEPT010000005">
    <property type="protein sequence ID" value="KAK0451916.1"/>
    <property type="molecule type" value="Genomic_DNA"/>
</dbReference>
<reference evidence="2" key="1">
    <citation type="submission" date="2023-06" db="EMBL/GenBank/DDBJ databases">
        <authorList>
            <consortium name="Lawrence Berkeley National Laboratory"/>
            <person name="Ahrendt S."/>
            <person name="Sahu N."/>
            <person name="Indic B."/>
            <person name="Wong-Bajracharya J."/>
            <person name="Merenyi Z."/>
            <person name="Ke H.-M."/>
            <person name="Monk M."/>
            <person name="Kocsube S."/>
            <person name="Drula E."/>
            <person name="Lipzen A."/>
            <person name="Balint B."/>
            <person name="Henrissat B."/>
            <person name="Andreopoulos B."/>
            <person name="Martin F.M."/>
            <person name="Harder C.B."/>
            <person name="Rigling D."/>
            <person name="Ford K.L."/>
            <person name="Foster G.D."/>
            <person name="Pangilinan J."/>
            <person name="Papanicolaou A."/>
            <person name="Barry K."/>
            <person name="LaButti K."/>
            <person name="Viragh M."/>
            <person name="Koriabine M."/>
            <person name="Yan M."/>
            <person name="Riley R."/>
            <person name="Champramary S."/>
            <person name="Plett K.L."/>
            <person name="Tsai I.J."/>
            <person name="Slot J."/>
            <person name="Sipos G."/>
            <person name="Plett J."/>
            <person name="Nagy L.G."/>
            <person name="Grigoriev I.V."/>
        </authorList>
    </citation>
    <scope>NUCLEOTIDE SEQUENCE</scope>
    <source>
        <strain evidence="2">FPL87.14</strain>
    </source>
</reference>